<keyword evidence="2" id="KW-1185">Reference proteome</keyword>
<evidence type="ECO:0000313" key="2">
    <source>
        <dbReference type="Proteomes" id="UP000601597"/>
    </source>
</evidence>
<proteinExistence type="predicted"/>
<organism evidence="1 2">
    <name type="scientific">Marinobacter zhanjiangensis</name>
    <dbReference type="NCBI Taxonomy" id="578215"/>
    <lineage>
        <taxon>Bacteria</taxon>
        <taxon>Pseudomonadati</taxon>
        <taxon>Pseudomonadota</taxon>
        <taxon>Gammaproteobacteria</taxon>
        <taxon>Pseudomonadales</taxon>
        <taxon>Marinobacteraceae</taxon>
        <taxon>Marinobacter</taxon>
    </lineage>
</organism>
<protein>
    <submittedName>
        <fullName evidence="1">Uncharacterized protein</fullName>
    </submittedName>
</protein>
<sequence length="72" mass="7634">MGGGIADGQVGCGGKGLHRSFPLRQTFQQSKPVAVTQGFANLGQGVEKILSVCHRFLSLQSFRGSVTQEART</sequence>
<gene>
    <name evidence="1" type="ORF">GCM10007071_03660</name>
</gene>
<accession>A0ABQ3AP68</accession>
<reference evidence="2" key="1">
    <citation type="journal article" date="2019" name="Int. J. Syst. Evol. Microbiol.">
        <title>The Global Catalogue of Microorganisms (GCM) 10K type strain sequencing project: providing services to taxonomists for standard genome sequencing and annotation.</title>
        <authorList>
            <consortium name="The Broad Institute Genomics Platform"/>
            <consortium name="The Broad Institute Genome Sequencing Center for Infectious Disease"/>
            <person name="Wu L."/>
            <person name="Ma J."/>
        </authorList>
    </citation>
    <scope>NUCLEOTIDE SEQUENCE [LARGE SCALE GENOMIC DNA]</scope>
    <source>
        <strain evidence="2">KCTC 22280</strain>
    </source>
</reference>
<name>A0ABQ3AP68_9GAMM</name>
<dbReference type="Proteomes" id="UP000601597">
    <property type="component" value="Unassembled WGS sequence"/>
</dbReference>
<dbReference type="EMBL" id="BMXV01000001">
    <property type="protein sequence ID" value="GGY60323.1"/>
    <property type="molecule type" value="Genomic_DNA"/>
</dbReference>
<comment type="caution">
    <text evidence="1">The sequence shown here is derived from an EMBL/GenBank/DDBJ whole genome shotgun (WGS) entry which is preliminary data.</text>
</comment>
<evidence type="ECO:0000313" key="1">
    <source>
        <dbReference type="EMBL" id="GGY60323.1"/>
    </source>
</evidence>